<dbReference type="RefSeq" id="WP_207857028.1">
    <property type="nucleotide sequence ID" value="NZ_JAFREP010000003.1"/>
</dbReference>
<organism evidence="2 3">
    <name type="scientific">Acanthopleuribacter pedis</name>
    <dbReference type="NCBI Taxonomy" id="442870"/>
    <lineage>
        <taxon>Bacteria</taxon>
        <taxon>Pseudomonadati</taxon>
        <taxon>Acidobacteriota</taxon>
        <taxon>Holophagae</taxon>
        <taxon>Acanthopleuribacterales</taxon>
        <taxon>Acanthopleuribacteraceae</taxon>
        <taxon>Acanthopleuribacter</taxon>
    </lineage>
</organism>
<sequence length="216" mass="23481">MRTKFLLLITLTFVGVLSLSAKPPHHHPGISPSEDMRFIQAYIRDEKAAELAGVLALSDDQVAQLREARAAADMIAAEHDPGIDAAREALDHEAAAVRASIEAGNELTQEQRDSLRTLKQAVGQAHRAKREDQKNSLSGLRDLLTEEQRDAMREFAAANRPERPEGAEAGPEQEGGPAGDRAGRRGPRNGGPRGGDRMHGKIARVLLSDAFLNQYN</sequence>
<proteinExistence type="predicted"/>
<keyword evidence="3" id="KW-1185">Reference proteome</keyword>
<dbReference type="EMBL" id="JAFREP010000003">
    <property type="protein sequence ID" value="MBO1317655.1"/>
    <property type="molecule type" value="Genomic_DNA"/>
</dbReference>
<evidence type="ECO:0000313" key="3">
    <source>
        <dbReference type="Proteomes" id="UP000664417"/>
    </source>
</evidence>
<name>A0A8J7Q1R1_9BACT</name>
<reference evidence="2" key="1">
    <citation type="submission" date="2021-03" db="EMBL/GenBank/DDBJ databases">
        <authorList>
            <person name="Wang G."/>
        </authorList>
    </citation>
    <scope>NUCLEOTIDE SEQUENCE</scope>
    <source>
        <strain evidence="2">KCTC 12899</strain>
    </source>
</reference>
<evidence type="ECO:0000256" key="1">
    <source>
        <dbReference type="SAM" id="MobiDB-lite"/>
    </source>
</evidence>
<gene>
    <name evidence="2" type="ORF">J3U88_04215</name>
</gene>
<dbReference type="AlphaFoldDB" id="A0A8J7Q1R1"/>
<protein>
    <submittedName>
        <fullName evidence="2">Uncharacterized protein</fullName>
    </submittedName>
</protein>
<comment type="caution">
    <text evidence="2">The sequence shown here is derived from an EMBL/GenBank/DDBJ whole genome shotgun (WGS) entry which is preliminary data.</text>
</comment>
<feature type="region of interest" description="Disordered" evidence="1">
    <location>
        <begin position="157"/>
        <end position="201"/>
    </location>
</feature>
<dbReference type="Proteomes" id="UP000664417">
    <property type="component" value="Unassembled WGS sequence"/>
</dbReference>
<evidence type="ECO:0000313" key="2">
    <source>
        <dbReference type="EMBL" id="MBO1317655.1"/>
    </source>
</evidence>
<accession>A0A8J7Q1R1</accession>